<keyword evidence="5" id="KW-0472">Membrane</keyword>
<dbReference type="EC" id="2.7.11.25" evidence="8"/>
<dbReference type="InterPro" id="IPR009030">
    <property type="entry name" value="Growth_fac_rcpt_cys_sf"/>
</dbReference>
<dbReference type="Proteomes" id="UP000014680">
    <property type="component" value="Unassembled WGS sequence"/>
</dbReference>
<dbReference type="InterPro" id="IPR053215">
    <property type="entry name" value="TKL_Ser/Thr_kinase"/>
</dbReference>
<dbReference type="InterPro" id="IPR006212">
    <property type="entry name" value="Furin_repeat"/>
</dbReference>
<feature type="signal peptide" evidence="6">
    <location>
        <begin position="1"/>
        <end position="21"/>
    </location>
</feature>
<dbReference type="InterPro" id="IPR008271">
    <property type="entry name" value="Ser/Thr_kinase_AS"/>
</dbReference>
<evidence type="ECO:0000256" key="3">
    <source>
        <dbReference type="ARBA" id="ARBA00022840"/>
    </source>
</evidence>
<dbReference type="SUPFAM" id="SSF57184">
    <property type="entry name" value="Growth factor receptor domain"/>
    <property type="match status" value="2"/>
</dbReference>
<dbReference type="OrthoDB" id="300641at2759"/>
<evidence type="ECO:0000256" key="6">
    <source>
        <dbReference type="SAM" id="SignalP"/>
    </source>
</evidence>
<dbReference type="InterPro" id="IPR000719">
    <property type="entry name" value="Prot_kinase_dom"/>
</dbReference>
<keyword evidence="8" id="KW-0418">Kinase</keyword>
<feature type="transmembrane region" description="Helical" evidence="5">
    <location>
        <begin position="898"/>
        <end position="925"/>
    </location>
</feature>
<sequence length="1437" mass="162462">MNSCLFLIIFVVETYTYVCDCYPKGDKQTDENAFNCSNHVFSESSSLCLTEDFWFTKDLSLGSLLIKSSDVMTIISNKWINVLQLFYISKDTTLVLNGLFHSEKNLTVEDNATINIFGQFSISGNLAIVNPQLNKPRIMLWQSNRLHLYINDKKTNFSIVNPIQNVNCFDVFSMNNSTCLNFDTTNTHLNSTDFSHNFTEGVAFCPKNTILDNTVICTLNQNIYQTNYTANTNYAFENPHCPCDDKNTSCYLYLNQNVSIVNFNNHKMPNTIYVIDKDVKILNANTIKEIDIADDVSVDITSLYTGDIIKFSFGTLNVLKSDTQSTYLLKYNSLTHTLNISQNLYFGINISSGITEIKLNVKGAIENVTINNNCSVSFGENVTIVNQLTFAPFIDTNVVVVLYFENDTVENSISPNCILMKSSLSSTICLKCNAKTILVGGSCVEITDNCRSFNKENYCIECKIGYYLDSKNECKNFDYSCNIGNESVCIKCDNYHFFNNGVCISNEKCKATNGINCLKCLAGELTNNCDLCSVFNCMTCVNNNCIICNDGYYLGNDGICHLTLDTSVYFYNNIIYCKDGYYIDNSECKNCLLKNTNLTKCDVNKPIQCSTNFEITESGNCASTTCKNNEEYEENGRCSITQENCVFTLNNKCVKCIDNYTINDSGNCIQNDGNIKQTNCEIATKYGCVRCDDNYFLSYRKCVNCDNNCDTCISTSTFCLSCKAGTFLSDHKCITNNDLDGICKQFIASGGCVKCIDGYYRSELSCEKCDVKCGTCNNRESCLTCNLTNYITSKNECKPQSDIVGCQVETTQNGCSKCSDGYFSINTNECEKCGATCATCSKTKEMCTSCDTNKVLVDSQCVDILLITNCKKVGDSKCTKCSFWHTPSVDGTYCKTQVVWWIIVIIVLFIICIFIVTTLVIVLIAKHVSKYLKEKSIETTTTLFDMSKSNIQFVTIGDGVVVNKTKIVFNDGEEVEVNEKQRDLLCVGNVTKHNMKIQITTQTLTNQKYQIESNPRIVVLPKGFACEFEILLTLLCTSKIESKILLVANSYTQQKAICKEIGISAVSKISIRIDPDELIEGVKIGEGSFGIVYKGKYMGNTVVIKKMKSAQENVMDEFTKEVSMLDKFRSEYIVHFYGAVFIPNKVCMVTEYAQFGSLKDLINHKNSKEVNMQIRVKMMLDAAKGILYLHSNGILHRDIKPDNILVFSLDVNNKVNAKLTDFGASRNINMLMTNMTFTKGIGTPKYMAPEVLNKEKYKKAADVYSFAITMYECFTWSDAFPKDVYKYAWDIADSVCYGKRPDLMMLTEKQKEVVVKAWQQTPKERPDIAMQLFYICFTFLVFHNNNLLFKIINPHFQICLFKINLLNYLKLLKYKKKHIYHNLILRFESTKQQYQAQVEHICLLMMIVCYKDGASHDVFKCSRYSNDCKFIISIVEF</sequence>
<evidence type="ECO:0000256" key="1">
    <source>
        <dbReference type="ARBA" id="ARBA00022527"/>
    </source>
</evidence>
<evidence type="ECO:0000256" key="2">
    <source>
        <dbReference type="ARBA" id="ARBA00022741"/>
    </source>
</evidence>
<keyword evidence="5" id="KW-1133">Transmembrane helix</keyword>
<evidence type="ECO:0000259" key="7">
    <source>
        <dbReference type="PROSITE" id="PS50011"/>
    </source>
</evidence>
<protein>
    <submittedName>
        <fullName evidence="8">Protein serine/threonine kinase, putative</fullName>
        <ecNumber evidence="8">2.7.11.25</ecNumber>
    </submittedName>
</protein>
<name>L7FP78_ENTIV</name>
<keyword evidence="8" id="KW-0808">Transferase</keyword>
<gene>
    <name evidence="8" type="ORF">EIN_196820</name>
</gene>
<dbReference type="PROSITE" id="PS00108">
    <property type="entry name" value="PROTEIN_KINASE_ST"/>
    <property type="match status" value="1"/>
</dbReference>
<dbReference type="VEuPathDB" id="AmoebaDB:EIN_196820"/>
<dbReference type="InterPro" id="IPR001245">
    <property type="entry name" value="Ser-Thr/Tyr_kinase_cat_dom"/>
</dbReference>
<dbReference type="CDD" id="cd13999">
    <property type="entry name" value="STKc_MAP3K-like"/>
    <property type="match status" value="1"/>
</dbReference>
<dbReference type="SMART" id="SM00220">
    <property type="entry name" value="S_TKc"/>
    <property type="match status" value="1"/>
</dbReference>
<keyword evidence="1" id="KW-0723">Serine/threonine-protein kinase</keyword>
<reference evidence="8 9" key="1">
    <citation type="submission" date="2012-10" db="EMBL/GenBank/DDBJ databases">
        <authorList>
            <person name="Zafar N."/>
            <person name="Inman J."/>
            <person name="Hall N."/>
            <person name="Lorenzi H."/>
            <person name="Caler E."/>
        </authorList>
    </citation>
    <scope>NUCLEOTIDE SEQUENCE [LARGE SCALE GENOMIC DNA]</scope>
    <source>
        <strain evidence="8 9">IP1</strain>
    </source>
</reference>
<accession>L7FP78</accession>
<feature type="domain" description="Protein kinase" evidence="7">
    <location>
        <begin position="1078"/>
        <end position="1340"/>
    </location>
</feature>
<proteinExistence type="predicted"/>
<dbReference type="PROSITE" id="PS00107">
    <property type="entry name" value="PROTEIN_KINASE_ATP"/>
    <property type="match status" value="1"/>
</dbReference>
<evidence type="ECO:0000313" key="8">
    <source>
        <dbReference type="EMBL" id="ELP94553.1"/>
    </source>
</evidence>
<dbReference type="InterPro" id="IPR011009">
    <property type="entry name" value="Kinase-like_dom_sf"/>
</dbReference>
<dbReference type="Pfam" id="PF07714">
    <property type="entry name" value="PK_Tyr_Ser-Thr"/>
    <property type="match status" value="1"/>
</dbReference>
<feature type="binding site" evidence="4">
    <location>
        <position position="1106"/>
    </location>
    <ligand>
        <name>ATP</name>
        <dbReference type="ChEBI" id="CHEBI:30616"/>
    </ligand>
</feature>
<keyword evidence="9" id="KW-1185">Reference proteome</keyword>
<evidence type="ECO:0000256" key="5">
    <source>
        <dbReference type="SAM" id="Phobius"/>
    </source>
</evidence>
<dbReference type="SMART" id="SM00261">
    <property type="entry name" value="FU"/>
    <property type="match status" value="5"/>
</dbReference>
<evidence type="ECO:0000256" key="4">
    <source>
        <dbReference type="PROSITE-ProRule" id="PRU10141"/>
    </source>
</evidence>
<dbReference type="PROSITE" id="PS50011">
    <property type="entry name" value="PROTEIN_KINASE_DOM"/>
    <property type="match status" value="1"/>
</dbReference>
<dbReference type="PANTHER" id="PTHR45756">
    <property type="entry name" value="PALMITOYLTRANSFERASE"/>
    <property type="match status" value="1"/>
</dbReference>
<keyword evidence="3 4" id="KW-0067">ATP-binding</keyword>
<dbReference type="SUPFAM" id="SSF56112">
    <property type="entry name" value="Protein kinase-like (PK-like)"/>
    <property type="match status" value="1"/>
</dbReference>
<dbReference type="RefSeq" id="XP_004261324.1">
    <property type="nucleotide sequence ID" value="XM_004261276.1"/>
</dbReference>
<feature type="chain" id="PRO_5003973609" evidence="6">
    <location>
        <begin position="22"/>
        <end position="1437"/>
    </location>
</feature>
<dbReference type="Gene3D" id="1.10.510.10">
    <property type="entry name" value="Transferase(Phosphotransferase) domain 1"/>
    <property type="match status" value="1"/>
</dbReference>
<dbReference type="GO" id="GO:0005524">
    <property type="term" value="F:ATP binding"/>
    <property type="evidence" value="ECO:0007669"/>
    <property type="project" value="UniProtKB-UniRule"/>
</dbReference>
<dbReference type="InterPro" id="IPR017441">
    <property type="entry name" value="Protein_kinase_ATP_BS"/>
</dbReference>
<dbReference type="GO" id="GO:0004709">
    <property type="term" value="F:MAP kinase kinase kinase activity"/>
    <property type="evidence" value="ECO:0007669"/>
    <property type="project" value="UniProtKB-EC"/>
</dbReference>
<evidence type="ECO:0000313" key="9">
    <source>
        <dbReference type="Proteomes" id="UP000014680"/>
    </source>
</evidence>
<organism evidence="8 9">
    <name type="scientific">Entamoeba invadens IP1</name>
    <dbReference type="NCBI Taxonomy" id="370355"/>
    <lineage>
        <taxon>Eukaryota</taxon>
        <taxon>Amoebozoa</taxon>
        <taxon>Evosea</taxon>
        <taxon>Archamoebae</taxon>
        <taxon>Mastigamoebida</taxon>
        <taxon>Entamoebidae</taxon>
        <taxon>Entamoeba</taxon>
    </lineage>
</organism>
<dbReference type="EMBL" id="KB206195">
    <property type="protein sequence ID" value="ELP94553.1"/>
    <property type="molecule type" value="Genomic_DNA"/>
</dbReference>
<dbReference type="GeneID" id="14893538"/>
<dbReference type="PANTHER" id="PTHR45756:SF1">
    <property type="entry name" value="PROTEIN KINASE DOMAIN CONTAINING PROTEIN"/>
    <property type="match status" value="1"/>
</dbReference>
<dbReference type="Gene3D" id="2.10.220.10">
    <property type="entry name" value="Hormone Receptor, Insulin-like Growth Factor Receptor 1, Chain A, domain 2"/>
    <property type="match status" value="2"/>
</dbReference>
<keyword evidence="6" id="KW-0732">Signal</keyword>
<keyword evidence="2 4" id="KW-0547">Nucleotide-binding</keyword>
<keyword evidence="5" id="KW-0812">Transmembrane</keyword>
<dbReference type="KEGG" id="eiv:EIN_196820"/>